<reference evidence="2" key="1">
    <citation type="submission" date="2022-08" db="EMBL/GenBank/DDBJ databases">
        <authorList>
            <person name="Gutierrez-Valencia J."/>
        </authorList>
    </citation>
    <scope>NUCLEOTIDE SEQUENCE</scope>
</reference>
<dbReference type="AlphaFoldDB" id="A0AAV0PMR9"/>
<keyword evidence="1" id="KW-0812">Transmembrane</keyword>
<comment type="caution">
    <text evidence="2">The sequence shown here is derived from an EMBL/GenBank/DDBJ whole genome shotgun (WGS) entry which is preliminary data.</text>
</comment>
<feature type="transmembrane region" description="Helical" evidence="1">
    <location>
        <begin position="49"/>
        <end position="66"/>
    </location>
</feature>
<feature type="transmembrane region" description="Helical" evidence="1">
    <location>
        <begin position="12"/>
        <end position="37"/>
    </location>
</feature>
<evidence type="ECO:0000313" key="3">
    <source>
        <dbReference type="Proteomes" id="UP001154282"/>
    </source>
</evidence>
<name>A0AAV0PMR9_9ROSI</name>
<keyword evidence="1" id="KW-1133">Transmembrane helix</keyword>
<dbReference type="EMBL" id="CAMGYJ010000009">
    <property type="protein sequence ID" value="CAI0472145.1"/>
    <property type="molecule type" value="Genomic_DNA"/>
</dbReference>
<sequence length="68" mass="8062">MNKGREKWNYRVGYIVQLSLFISFLAQSWMDVLYILVSRKVFMKSFLQSGPLVELVLYVCFALVTFHH</sequence>
<organism evidence="2 3">
    <name type="scientific">Linum tenue</name>
    <dbReference type="NCBI Taxonomy" id="586396"/>
    <lineage>
        <taxon>Eukaryota</taxon>
        <taxon>Viridiplantae</taxon>
        <taxon>Streptophyta</taxon>
        <taxon>Embryophyta</taxon>
        <taxon>Tracheophyta</taxon>
        <taxon>Spermatophyta</taxon>
        <taxon>Magnoliopsida</taxon>
        <taxon>eudicotyledons</taxon>
        <taxon>Gunneridae</taxon>
        <taxon>Pentapetalae</taxon>
        <taxon>rosids</taxon>
        <taxon>fabids</taxon>
        <taxon>Malpighiales</taxon>
        <taxon>Linaceae</taxon>
        <taxon>Linum</taxon>
    </lineage>
</organism>
<accession>A0AAV0PMR9</accession>
<evidence type="ECO:0000256" key="1">
    <source>
        <dbReference type="SAM" id="Phobius"/>
    </source>
</evidence>
<proteinExistence type="predicted"/>
<dbReference type="Proteomes" id="UP001154282">
    <property type="component" value="Unassembled WGS sequence"/>
</dbReference>
<keyword evidence="3" id="KW-1185">Reference proteome</keyword>
<evidence type="ECO:0000313" key="2">
    <source>
        <dbReference type="EMBL" id="CAI0472145.1"/>
    </source>
</evidence>
<keyword evidence="1" id="KW-0472">Membrane</keyword>
<protein>
    <submittedName>
        <fullName evidence="2">Uncharacterized protein</fullName>
    </submittedName>
</protein>
<gene>
    <name evidence="2" type="ORF">LITE_LOCUS39170</name>
</gene>